<protein>
    <submittedName>
        <fullName evidence="2">Putative secreted protein</fullName>
    </submittedName>
</protein>
<accession>A0A6B0UC72</accession>
<sequence length="93" mass="10627">MVVPKRRRLATVLSVVLRTFRRGVTGSSFLPKPGHYADIATLLPVSLPRSVGCRVRLHPGFTCKKRARVFSMYRADHFFLFLRVFLCGMLFSL</sequence>
<evidence type="ECO:0000256" key="1">
    <source>
        <dbReference type="SAM" id="Phobius"/>
    </source>
</evidence>
<name>A0A6B0UC72_IXORI</name>
<keyword evidence="1" id="KW-0472">Membrane</keyword>
<evidence type="ECO:0000313" key="2">
    <source>
        <dbReference type="EMBL" id="MXU86797.1"/>
    </source>
</evidence>
<dbReference type="EMBL" id="GIFC01004714">
    <property type="protein sequence ID" value="MXU86797.1"/>
    <property type="molecule type" value="Transcribed_RNA"/>
</dbReference>
<keyword evidence="1" id="KW-0812">Transmembrane</keyword>
<organism evidence="2">
    <name type="scientific">Ixodes ricinus</name>
    <name type="common">Common tick</name>
    <name type="synonym">Acarus ricinus</name>
    <dbReference type="NCBI Taxonomy" id="34613"/>
    <lineage>
        <taxon>Eukaryota</taxon>
        <taxon>Metazoa</taxon>
        <taxon>Ecdysozoa</taxon>
        <taxon>Arthropoda</taxon>
        <taxon>Chelicerata</taxon>
        <taxon>Arachnida</taxon>
        <taxon>Acari</taxon>
        <taxon>Parasitiformes</taxon>
        <taxon>Ixodida</taxon>
        <taxon>Ixodoidea</taxon>
        <taxon>Ixodidae</taxon>
        <taxon>Ixodinae</taxon>
        <taxon>Ixodes</taxon>
    </lineage>
</organism>
<keyword evidence="1" id="KW-1133">Transmembrane helix</keyword>
<reference evidence="2" key="1">
    <citation type="submission" date="2019-12" db="EMBL/GenBank/DDBJ databases">
        <title>An insight into the sialome of adult female Ixodes ricinus ticks feeding for 6 days.</title>
        <authorList>
            <person name="Perner J."/>
            <person name="Ribeiro J.M.C."/>
        </authorList>
    </citation>
    <scope>NUCLEOTIDE SEQUENCE</scope>
    <source>
        <strain evidence="2">Semi-engorged</strain>
        <tissue evidence="2">Salivary glands</tissue>
    </source>
</reference>
<feature type="transmembrane region" description="Helical" evidence="1">
    <location>
        <begin position="75"/>
        <end position="92"/>
    </location>
</feature>
<dbReference type="AlphaFoldDB" id="A0A6B0UC72"/>
<proteinExistence type="predicted"/>